<reference evidence="4 5" key="1">
    <citation type="submission" date="2019-08" db="EMBL/GenBank/DDBJ databases">
        <title>Bradyrhizobium hipponensis sp. nov., a rhizobium isolated from a Lupinus angustifolius root nodule in Tunisia.</title>
        <authorList>
            <person name="Off K."/>
            <person name="Rejili M."/>
            <person name="Mars M."/>
            <person name="Brachmann A."/>
            <person name="Marin M."/>
        </authorList>
    </citation>
    <scope>NUCLEOTIDE SEQUENCE [LARGE SCALE GENOMIC DNA]</scope>
    <source>
        <strain evidence="5">aSej3</strain>
    </source>
</reference>
<dbReference type="SUPFAM" id="SSF53850">
    <property type="entry name" value="Periplasmic binding protein-like II"/>
    <property type="match status" value="1"/>
</dbReference>
<feature type="signal peptide" evidence="2">
    <location>
        <begin position="1"/>
        <end position="26"/>
    </location>
</feature>
<dbReference type="RefSeq" id="WP_148745488.1">
    <property type="nucleotide sequence ID" value="NZ_VSTH01000203.1"/>
</dbReference>
<comment type="caution">
    <text evidence="4">The sequence shown here is derived from an EMBL/GenBank/DDBJ whole genome shotgun (WGS) entry which is preliminary data.</text>
</comment>
<organism evidence="4 5">
    <name type="scientific">Bradyrhizobium hipponense</name>
    <dbReference type="NCBI Taxonomy" id="2605638"/>
    <lineage>
        <taxon>Bacteria</taxon>
        <taxon>Pseudomonadati</taxon>
        <taxon>Pseudomonadota</taxon>
        <taxon>Alphaproteobacteria</taxon>
        <taxon>Hyphomicrobiales</taxon>
        <taxon>Nitrobacteraceae</taxon>
        <taxon>Bradyrhizobium</taxon>
    </lineage>
</organism>
<evidence type="ECO:0000313" key="4">
    <source>
        <dbReference type="EMBL" id="TYO61150.1"/>
    </source>
</evidence>
<dbReference type="InterPro" id="IPR001638">
    <property type="entry name" value="Solute-binding_3/MltF_N"/>
</dbReference>
<name>A0A5S4Y9P8_9BRAD</name>
<evidence type="ECO:0000259" key="3">
    <source>
        <dbReference type="SMART" id="SM00062"/>
    </source>
</evidence>
<dbReference type="SMART" id="SM00062">
    <property type="entry name" value="PBPb"/>
    <property type="match status" value="1"/>
</dbReference>
<dbReference type="Gene3D" id="3.40.190.10">
    <property type="entry name" value="Periplasmic binding protein-like II"/>
    <property type="match status" value="2"/>
</dbReference>
<proteinExistence type="predicted"/>
<keyword evidence="5" id="KW-1185">Reference proteome</keyword>
<dbReference type="PANTHER" id="PTHR35936:SF17">
    <property type="entry name" value="ARGININE-BINDING EXTRACELLULAR PROTEIN ARTP"/>
    <property type="match status" value="1"/>
</dbReference>
<keyword evidence="1 2" id="KW-0732">Signal</keyword>
<sequence>MLFRIAIRLAMSGLAAAGLFVGAVNAQNSPRVIKAGDINTYPPFAFKDIQSGEFTGLDRDLFEAMAKKIGATVKWEIFSWQDMTSFAPLKTGRVDIYGGGGMQGHAARRAQGVSFIDFVKDPYAFYALKSNAEQLKTPAALCGKRVMTFRGNVGTTRSLDKWNDEVCVKTGRPALVKVDMDGGTPTAKLELKQGRVDLAMGGAGSIAYSNMSEGGIYIMLPKPVGGAVYGMAFMNENKELGESLKKGLDELIEDGTYVQLLKKWNLPVEDSSIGRATINGAPEPDQ</sequence>
<feature type="domain" description="Solute-binding protein family 3/N-terminal" evidence="3">
    <location>
        <begin position="32"/>
        <end position="268"/>
    </location>
</feature>
<dbReference type="PANTHER" id="PTHR35936">
    <property type="entry name" value="MEMBRANE-BOUND LYTIC MUREIN TRANSGLYCOSYLASE F"/>
    <property type="match status" value="1"/>
</dbReference>
<dbReference type="Pfam" id="PF00497">
    <property type="entry name" value="SBP_bac_3"/>
    <property type="match status" value="1"/>
</dbReference>
<evidence type="ECO:0000256" key="1">
    <source>
        <dbReference type="ARBA" id="ARBA00022729"/>
    </source>
</evidence>
<feature type="chain" id="PRO_5024317510" evidence="2">
    <location>
        <begin position="27"/>
        <end position="286"/>
    </location>
</feature>
<dbReference type="EMBL" id="VSTH01000203">
    <property type="protein sequence ID" value="TYO61150.1"/>
    <property type="molecule type" value="Genomic_DNA"/>
</dbReference>
<dbReference type="AlphaFoldDB" id="A0A5S4Y9P8"/>
<evidence type="ECO:0000313" key="5">
    <source>
        <dbReference type="Proteomes" id="UP000324797"/>
    </source>
</evidence>
<evidence type="ECO:0000256" key="2">
    <source>
        <dbReference type="SAM" id="SignalP"/>
    </source>
</evidence>
<protein>
    <submittedName>
        <fullName evidence="4">Transporter substrate-binding domain-containing protein</fullName>
    </submittedName>
</protein>
<accession>A0A5S4Y9P8</accession>
<dbReference type="Proteomes" id="UP000324797">
    <property type="component" value="Unassembled WGS sequence"/>
</dbReference>
<gene>
    <name evidence="4" type="ORF">FXV83_39690</name>
</gene>